<dbReference type="EMBL" id="LR797187">
    <property type="protein sequence ID" value="CAB4192111.1"/>
    <property type="molecule type" value="Genomic_DNA"/>
</dbReference>
<accession>A0A6J5RF01</accession>
<sequence length="85" mass="9243">MASGIFIGLTEDELLAIKSKAVTAITLGLNVVSYSDSGSSASKAWAMQPKEMLTEALFALSTLDPLVYGYRRTIVSTNWNNRIDQ</sequence>
<gene>
    <name evidence="1" type="ORF">UFOVP1233_8</name>
</gene>
<evidence type="ECO:0000313" key="1">
    <source>
        <dbReference type="EMBL" id="CAB4192111.1"/>
    </source>
</evidence>
<reference evidence="1" key="1">
    <citation type="submission" date="2020-05" db="EMBL/GenBank/DDBJ databases">
        <authorList>
            <person name="Chiriac C."/>
            <person name="Salcher M."/>
            <person name="Ghai R."/>
            <person name="Kavagutti S V."/>
        </authorList>
    </citation>
    <scope>NUCLEOTIDE SEQUENCE</scope>
</reference>
<organism evidence="1">
    <name type="scientific">uncultured Caudovirales phage</name>
    <dbReference type="NCBI Taxonomy" id="2100421"/>
    <lineage>
        <taxon>Viruses</taxon>
        <taxon>Duplodnaviria</taxon>
        <taxon>Heunggongvirae</taxon>
        <taxon>Uroviricota</taxon>
        <taxon>Caudoviricetes</taxon>
        <taxon>Peduoviridae</taxon>
        <taxon>Maltschvirus</taxon>
        <taxon>Maltschvirus maltsch</taxon>
    </lineage>
</organism>
<protein>
    <submittedName>
        <fullName evidence="1">Uncharacterized protein</fullName>
    </submittedName>
</protein>
<name>A0A6J5RF01_9CAUD</name>
<proteinExistence type="predicted"/>